<accession>A0ABT1EAU9</accession>
<name>A0ABT1EAU9_9FIRM</name>
<feature type="coiled-coil region" evidence="10">
    <location>
        <begin position="248"/>
        <end position="308"/>
    </location>
</feature>
<dbReference type="PANTHER" id="PTHR43289">
    <property type="entry name" value="MITOGEN-ACTIVATED PROTEIN KINASE KINASE KINASE 20-RELATED"/>
    <property type="match status" value="1"/>
</dbReference>
<dbReference type="Gene3D" id="3.30.10.20">
    <property type="match status" value="4"/>
</dbReference>
<dbReference type="PROSITE" id="PS00107">
    <property type="entry name" value="PROTEIN_KINASE_ATP"/>
    <property type="match status" value="1"/>
</dbReference>
<dbReference type="Gene3D" id="1.10.510.10">
    <property type="entry name" value="Transferase(Phosphotransferase) domain 1"/>
    <property type="match status" value="1"/>
</dbReference>
<keyword evidence="3" id="KW-0808">Transferase</keyword>
<evidence type="ECO:0000256" key="11">
    <source>
        <dbReference type="SAM" id="MobiDB-lite"/>
    </source>
</evidence>
<comment type="catalytic activity">
    <reaction evidence="7">
        <text>L-threonyl-[protein] + ATP = O-phospho-L-threonyl-[protein] + ADP + H(+)</text>
        <dbReference type="Rhea" id="RHEA:46608"/>
        <dbReference type="Rhea" id="RHEA-COMP:11060"/>
        <dbReference type="Rhea" id="RHEA-COMP:11605"/>
        <dbReference type="ChEBI" id="CHEBI:15378"/>
        <dbReference type="ChEBI" id="CHEBI:30013"/>
        <dbReference type="ChEBI" id="CHEBI:30616"/>
        <dbReference type="ChEBI" id="CHEBI:61977"/>
        <dbReference type="ChEBI" id="CHEBI:456216"/>
        <dbReference type="EC" id="2.7.11.1"/>
    </reaction>
</comment>
<dbReference type="EC" id="2.7.11.1" evidence="1"/>
<dbReference type="CDD" id="cd14014">
    <property type="entry name" value="STKc_PknB_like"/>
    <property type="match status" value="1"/>
</dbReference>
<evidence type="ECO:0000256" key="5">
    <source>
        <dbReference type="ARBA" id="ARBA00022777"/>
    </source>
</evidence>
<keyword evidence="2" id="KW-0723">Serine/threonine-protein kinase</keyword>
<evidence type="ECO:0000256" key="4">
    <source>
        <dbReference type="ARBA" id="ARBA00022741"/>
    </source>
</evidence>
<evidence type="ECO:0000256" key="6">
    <source>
        <dbReference type="ARBA" id="ARBA00022840"/>
    </source>
</evidence>
<sequence length="674" mass="72535">MSKGIFLGKRYEVLSKIGAGGMADVYKGKDHMLNRFIAIKVLKKEFREDKTFVEKFNSEAQAAAGLTNPNIVNVYDVGEDRGLHYMVMELVEGATLKEYIRKKGRLSFKETISIAIQMCNGINAAHEAGLIHRDIKPQNIIISQEGKVKVTDFGIAKAITSNTISSNAMGSVHYTSPEQARGGYSDMRSDIYSMGITIYEMVTGEVPFDGESTVAVAMKQLREEMPLPSDKVPNIPFALEQIILKCTLKSAERRYADTQELAEDLKLALTDPDGDFVDIAPLRNADTIMISEEELDDIKHQYDDLDEDEDYDEEYDDLDGEYNIKLKKKNDNKVNPKMNRVMKVLTIAVAVIILIVLIFVIGRAVGFFNFGPDISTESSTENVTVPNILGMTEEEAKAALKKKDLGLKITKKEGSTEYEEGLISAQTPGKDEKVKKNSKVEVVISSGLVGVEIEIPNVVGLSESAAEQALSNAGFTKISKESANSDSVESGNVISTNPTAGAKATKDATITMTVSLGAKKPDKVEVPNVVGTDEASAIAAIENVGLKVNLKRANSRDVESGLVISQDPASGKKDPGTTVTITVSTGPENVTVPSLAGYSLEAAKSALTNVGLTWEVTYEKSDTVTAGMVISCSPESGESAPAGSSVNIVISDGPETPTPTPTPDPEPTNPTGNE</sequence>
<proteinExistence type="predicted"/>
<dbReference type="Gene3D" id="3.30.200.20">
    <property type="entry name" value="Phosphorylase Kinase, domain 1"/>
    <property type="match status" value="1"/>
</dbReference>
<dbReference type="SUPFAM" id="SSF54184">
    <property type="entry name" value="Penicillin-binding protein 2x (pbp-2x), c-terminal domain"/>
    <property type="match status" value="1"/>
</dbReference>
<evidence type="ECO:0000256" key="2">
    <source>
        <dbReference type="ARBA" id="ARBA00022527"/>
    </source>
</evidence>
<keyword evidence="5 15" id="KW-0418">Kinase</keyword>
<evidence type="ECO:0000256" key="7">
    <source>
        <dbReference type="ARBA" id="ARBA00047899"/>
    </source>
</evidence>
<evidence type="ECO:0000259" key="13">
    <source>
        <dbReference type="PROSITE" id="PS50011"/>
    </source>
</evidence>
<dbReference type="SMART" id="SM00740">
    <property type="entry name" value="PASTA"/>
    <property type="match status" value="4"/>
</dbReference>
<keyword evidence="4 9" id="KW-0547">Nucleotide-binding</keyword>
<evidence type="ECO:0000259" key="14">
    <source>
        <dbReference type="PROSITE" id="PS51178"/>
    </source>
</evidence>
<dbReference type="PROSITE" id="PS00108">
    <property type="entry name" value="PROTEIN_KINASE_ST"/>
    <property type="match status" value="1"/>
</dbReference>
<dbReference type="InterPro" id="IPR017441">
    <property type="entry name" value="Protein_kinase_ATP_BS"/>
</dbReference>
<dbReference type="RefSeq" id="WP_262066530.1">
    <property type="nucleotide sequence ID" value="NZ_JAMXOD010000013.1"/>
</dbReference>
<feature type="region of interest" description="Disordered" evidence="11">
    <location>
        <begin position="633"/>
        <end position="674"/>
    </location>
</feature>
<keyword evidence="12" id="KW-0812">Transmembrane</keyword>
<gene>
    <name evidence="15" type="primary">pknB</name>
    <name evidence="15" type="ORF">NK125_09975</name>
</gene>
<dbReference type="PROSITE" id="PS50011">
    <property type="entry name" value="PROTEIN_KINASE_DOM"/>
    <property type="match status" value="1"/>
</dbReference>
<feature type="compositionally biased region" description="Pro residues" evidence="11">
    <location>
        <begin position="656"/>
        <end position="668"/>
    </location>
</feature>
<evidence type="ECO:0000256" key="8">
    <source>
        <dbReference type="ARBA" id="ARBA00048679"/>
    </source>
</evidence>
<dbReference type="PANTHER" id="PTHR43289:SF34">
    <property type="entry name" value="SERINE_THREONINE-PROTEIN KINASE YBDM-RELATED"/>
    <property type="match status" value="1"/>
</dbReference>
<dbReference type="InterPro" id="IPR008271">
    <property type="entry name" value="Ser/Thr_kinase_AS"/>
</dbReference>
<feature type="domain" description="PASTA" evidence="14">
    <location>
        <begin position="520"/>
        <end position="585"/>
    </location>
</feature>
<dbReference type="EMBL" id="JAMZFW010000013">
    <property type="protein sequence ID" value="MCP1102744.1"/>
    <property type="molecule type" value="Genomic_DNA"/>
</dbReference>
<dbReference type="NCBIfam" id="NF033483">
    <property type="entry name" value="PknB_PASTA_kin"/>
    <property type="match status" value="1"/>
</dbReference>
<protein>
    <recommendedName>
        <fullName evidence="1">non-specific serine/threonine protein kinase</fullName>
        <ecNumber evidence="1">2.7.11.1</ecNumber>
    </recommendedName>
</protein>
<feature type="domain" description="PASTA" evidence="14">
    <location>
        <begin position="379"/>
        <end position="446"/>
    </location>
</feature>
<evidence type="ECO:0000313" key="15">
    <source>
        <dbReference type="EMBL" id="MCP1102744.1"/>
    </source>
</evidence>
<evidence type="ECO:0000313" key="16">
    <source>
        <dbReference type="Proteomes" id="UP001523566"/>
    </source>
</evidence>
<evidence type="ECO:0000256" key="10">
    <source>
        <dbReference type="SAM" id="Coils"/>
    </source>
</evidence>
<dbReference type="Proteomes" id="UP001523566">
    <property type="component" value="Unassembled WGS sequence"/>
</dbReference>
<organism evidence="15 16">
    <name type="scientific">Aequitasia blattaphilus</name>
    <dbReference type="NCBI Taxonomy" id="2949332"/>
    <lineage>
        <taxon>Bacteria</taxon>
        <taxon>Bacillati</taxon>
        <taxon>Bacillota</taxon>
        <taxon>Clostridia</taxon>
        <taxon>Lachnospirales</taxon>
        <taxon>Lachnospiraceae</taxon>
        <taxon>Aequitasia</taxon>
    </lineage>
</organism>
<reference evidence="15 16" key="1">
    <citation type="journal article" date="2022" name="Genome Biol. Evol.">
        <title>Host diet, physiology and behaviors set the stage for Lachnospiraceae cladogenesis.</title>
        <authorList>
            <person name="Vera-Ponce De Leon A."/>
            <person name="Schneider M."/>
            <person name="Jahnes B.C."/>
            <person name="Sadowski V."/>
            <person name="Camuy-Velez L.A."/>
            <person name="Duan J."/>
            <person name="Sabree Z.L."/>
        </authorList>
    </citation>
    <scope>NUCLEOTIDE SEQUENCE [LARGE SCALE GENOMIC DNA]</scope>
    <source>
        <strain evidence="15 16">PAL113</strain>
    </source>
</reference>
<dbReference type="CDD" id="cd06577">
    <property type="entry name" value="PASTA_pknB"/>
    <property type="match status" value="4"/>
</dbReference>
<dbReference type="InterPro" id="IPR011009">
    <property type="entry name" value="Kinase-like_dom_sf"/>
</dbReference>
<feature type="domain" description="PASTA" evidence="14">
    <location>
        <begin position="450"/>
        <end position="516"/>
    </location>
</feature>
<feature type="domain" description="PASTA" evidence="14">
    <location>
        <begin position="586"/>
        <end position="652"/>
    </location>
</feature>
<dbReference type="SUPFAM" id="SSF56112">
    <property type="entry name" value="Protein kinase-like (PK-like)"/>
    <property type="match status" value="1"/>
</dbReference>
<evidence type="ECO:0000256" key="12">
    <source>
        <dbReference type="SAM" id="Phobius"/>
    </source>
</evidence>
<feature type="transmembrane region" description="Helical" evidence="12">
    <location>
        <begin position="344"/>
        <end position="368"/>
    </location>
</feature>
<dbReference type="GO" id="GO:0016301">
    <property type="term" value="F:kinase activity"/>
    <property type="evidence" value="ECO:0007669"/>
    <property type="project" value="UniProtKB-KW"/>
</dbReference>
<comment type="caution">
    <text evidence="15">The sequence shown here is derived from an EMBL/GenBank/DDBJ whole genome shotgun (WGS) entry which is preliminary data.</text>
</comment>
<evidence type="ECO:0000256" key="9">
    <source>
        <dbReference type="PROSITE-ProRule" id="PRU10141"/>
    </source>
</evidence>
<keyword evidence="12" id="KW-1133">Transmembrane helix</keyword>
<dbReference type="InterPro" id="IPR005543">
    <property type="entry name" value="PASTA_dom"/>
</dbReference>
<evidence type="ECO:0000256" key="1">
    <source>
        <dbReference type="ARBA" id="ARBA00012513"/>
    </source>
</evidence>
<feature type="domain" description="Protein kinase" evidence="13">
    <location>
        <begin position="11"/>
        <end position="267"/>
    </location>
</feature>
<dbReference type="PROSITE" id="PS51178">
    <property type="entry name" value="PASTA"/>
    <property type="match status" value="4"/>
</dbReference>
<evidence type="ECO:0000256" key="3">
    <source>
        <dbReference type="ARBA" id="ARBA00022679"/>
    </source>
</evidence>
<keyword evidence="16" id="KW-1185">Reference proteome</keyword>
<feature type="binding site" evidence="9">
    <location>
        <position position="40"/>
    </location>
    <ligand>
        <name>ATP</name>
        <dbReference type="ChEBI" id="CHEBI:30616"/>
    </ligand>
</feature>
<dbReference type="InterPro" id="IPR000719">
    <property type="entry name" value="Prot_kinase_dom"/>
</dbReference>
<keyword evidence="10" id="KW-0175">Coiled coil</keyword>
<comment type="catalytic activity">
    <reaction evidence="8">
        <text>L-seryl-[protein] + ATP = O-phospho-L-seryl-[protein] + ADP + H(+)</text>
        <dbReference type="Rhea" id="RHEA:17989"/>
        <dbReference type="Rhea" id="RHEA-COMP:9863"/>
        <dbReference type="Rhea" id="RHEA-COMP:11604"/>
        <dbReference type="ChEBI" id="CHEBI:15378"/>
        <dbReference type="ChEBI" id="CHEBI:29999"/>
        <dbReference type="ChEBI" id="CHEBI:30616"/>
        <dbReference type="ChEBI" id="CHEBI:83421"/>
        <dbReference type="ChEBI" id="CHEBI:456216"/>
        <dbReference type="EC" id="2.7.11.1"/>
    </reaction>
</comment>
<dbReference type="SMART" id="SM00220">
    <property type="entry name" value="S_TKc"/>
    <property type="match status" value="1"/>
</dbReference>
<keyword evidence="12" id="KW-0472">Membrane</keyword>
<dbReference type="Pfam" id="PF00069">
    <property type="entry name" value="Pkinase"/>
    <property type="match status" value="1"/>
</dbReference>
<keyword evidence="6 9" id="KW-0067">ATP-binding</keyword>
<dbReference type="Pfam" id="PF03793">
    <property type="entry name" value="PASTA"/>
    <property type="match status" value="4"/>
</dbReference>